<dbReference type="GO" id="GO:0003700">
    <property type="term" value="F:DNA-binding transcription factor activity"/>
    <property type="evidence" value="ECO:0007669"/>
    <property type="project" value="InterPro"/>
</dbReference>
<feature type="compositionally biased region" description="Low complexity" evidence="4">
    <location>
        <begin position="14"/>
        <end position="45"/>
    </location>
</feature>
<sequence>MWSSTNGEGNNSLSTDNSNRVSCSSSKSSSTSSSSSPFPTSALPTPRRKTMEEVWKDIGLASLNEHPSAREELLFPSNKDTTTTIFPGMILQDLLGRPFTKEPPTTSSVVSITPTTDAAAADVDLFGCSPSQPPQPIALNLNSVPDFHYIDHTHSLSTDPQQVSSLNSTPFDAFTSSSGLSSLCKKRVSDSDENSGDRRHMRMIKNRESAARSRARKQAYTNELELEVAHLMEENAKLRQQQQELYLAAASQLPKKHTLHRTSTAPF</sequence>
<reference evidence="7" key="1">
    <citation type="submission" date="2018-09" db="EMBL/GenBank/DDBJ databases">
        <authorList>
            <person name="Cai F."/>
            <person name="Shao C."/>
            <person name="Zhang J."/>
            <person name="Bao M."/>
        </authorList>
    </citation>
    <scope>NUCLEOTIDE SEQUENCE</scope>
</reference>
<dbReference type="PANTHER" id="PTHR22952">
    <property type="entry name" value="CAMP-RESPONSE ELEMENT BINDING PROTEIN-RELATED"/>
    <property type="match status" value="1"/>
</dbReference>
<dbReference type="PROSITE" id="PS50217">
    <property type="entry name" value="BZIP"/>
    <property type="match status" value="1"/>
</dbReference>
<reference evidence="6" key="2">
    <citation type="submission" date="2018-09" db="EMBL/GenBank/DDBJ databases">
        <authorList>
            <person name="Zhang J."/>
            <person name="Cai F."/>
            <person name="Bao M."/>
        </authorList>
    </citation>
    <scope>NUCLEOTIDE SEQUENCE</scope>
</reference>
<organism evidence="6">
    <name type="scientific">Platanus acerifolia</name>
    <name type="common">London plane tree</name>
    <dbReference type="NCBI Taxonomy" id="140101"/>
    <lineage>
        <taxon>Eukaryota</taxon>
        <taxon>Viridiplantae</taxon>
        <taxon>Streptophyta</taxon>
        <taxon>Embryophyta</taxon>
        <taxon>Tracheophyta</taxon>
        <taxon>Spermatophyta</taxon>
        <taxon>Magnoliopsida</taxon>
        <taxon>Proteales</taxon>
        <taxon>Platanaceae</taxon>
        <taxon>Platanus</taxon>
    </lineage>
</organism>
<proteinExistence type="evidence at transcript level"/>
<evidence type="ECO:0000259" key="5">
    <source>
        <dbReference type="PROSITE" id="PS50217"/>
    </source>
</evidence>
<accession>A0A4D6KEA6</accession>
<feature type="region of interest" description="Disordered" evidence="4">
    <location>
        <begin position="1"/>
        <end position="50"/>
    </location>
</feature>
<dbReference type="InterPro" id="IPR043452">
    <property type="entry name" value="BZIP46-like"/>
</dbReference>
<dbReference type="SUPFAM" id="SSF57959">
    <property type="entry name" value="Leucine zipper domain"/>
    <property type="match status" value="1"/>
</dbReference>
<evidence type="ECO:0000313" key="7">
    <source>
        <dbReference type="EMBL" id="QCD63879.1"/>
    </source>
</evidence>
<protein>
    <submittedName>
        <fullName evidence="6 7">FD-like protein 2</fullName>
    </submittedName>
</protein>
<evidence type="ECO:0000256" key="2">
    <source>
        <dbReference type="ARBA" id="ARBA00023125"/>
    </source>
</evidence>
<evidence type="ECO:0000313" key="6">
    <source>
        <dbReference type="EMBL" id="QCD63876.1"/>
    </source>
</evidence>
<evidence type="ECO:0000256" key="1">
    <source>
        <dbReference type="ARBA" id="ARBA00004123"/>
    </source>
</evidence>
<keyword evidence="2" id="KW-0238">DNA-binding</keyword>
<feature type="compositionally biased region" description="Polar residues" evidence="4">
    <location>
        <begin position="1"/>
        <end position="13"/>
    </location>
</feature>
<evidence type="ECO:0000256" key="3">
    <source>
        <dbReference type="ARBA" id="ARBA00023242"/>
    </source>
</evidence>
<feature type="domain" description="BZIP" evidence="5">
    <location>
        <begin position="196"/>
        <end position="245"/>
    </location>
</feature>
<dbReference type="CDD" id="cd14707">
    <property type="entry name" value="bZIP_plant_BZIP46"/>
    <property type="match status" value="1"/>
</dbReference>
<dbReference type="InterPro" id="IPR004827">
    <property type="entry name" value="bZIP"/>
</dbReference>
<dbReference type="GO" id="GO:0045893">
    <property type="term" value="P:positive regulation of DNA-templated transcription"/>
    <property type="evidence" value="ECO:0007669"/>
    <property type="project" value="InterPro"/>
</dbReference>
<dbReference type="GO" id="GO:0005634">
    <property type="term" value="C:nucleus"/>
    <property type="evidence" value="ECO:0007669"/>
    <property type="project" value="UniProtKB-SubCell"/>
</dbReference>
<keyword evidence="3" id="KW-0539">Nucleus</keyword>
<dbReference type="FunFam" id="1.20.5.170:FF:000036">
    <property type="entry name" value="ABSCISIC ACID-INSENSITIVE 5-like protein 2"/>
    <property type="match status" value="1"/>
</dbReference>
<name>A0A4D6KEA6_PLAAC</name>
<dbReference type="EMBL" id="MH845056">
    <property type="protein sequence ID" value="QCD63879.1"/>
    <property type="molecule type" value="Genomic_DNA"/>
</dbReference>
<dbReference type="PANTHER" id="PTHR22952:SF433">
    <property type="entry name" value="PROTEIN FD"/>
    <property type="match status" value="1"/>
</dbReference>
<dbReference type="SMART" id="SM00338">
    <property type="entry name" value="BRLZ"/>
    <property type="match status" value="1"/>
</dbReference>
<dbReference type="Gene3D" id="1.20.5.170">
    <property type="match status" value="1"/>
</dbReference>
<dbReference type="AlphaFoldDB" id="A0A4D6KEA6"/>
<comment type="subcellular location">
    <subcellularLocation>
        <location evidence="1">Nucleus</location>
    </subcellularLocation>
</comment>
<dbReference type="InterPro" id="IPR046347">
    <property type="entry name" value="bZIP_sf"/>
</dbReference>
<dbReference type="Pfam" id="PF00170">
    <property type="entry name" value="bZIP_1"/>
    <property type="match status" value="1"/>
</dbReference>
<evidence type="ECO:0000256" key="4">
    <source>
        <dbReference type="SAM" id="MobiDB-lite"/>
    </source>
</evidence>
<dbReference type="GO" id="GO:0003677">
    <property type="term" value="F:DNA binding"/>
    <property type="evidence" value="ECO:0007669"/>
    <property type="project" value="UniProtKB-KW"/>
</dbReference>
<dbReference type="EMBL" id="MH845051">
    <property type="protein sequence ID" value="QCD63876.1"/>
    <property type="molecule type" value="mRNA"/>
</dbReference>
<dbReference type="PROSITE" id="PS00036">
    <property type="entry name" value="BZIP_BASIC"/>
    <property type="match status" value="1"/>
</dbReference>